<evidence type="ECO:0000256" key="4">
    <source>
        <dbReference type="ARBA" id="ARBA00022842"/>
    </source>
</evidence>
<keyword evidence="4 5" id="KW-0460">Magnesium</keyword>
<accession>A0A7Y0HFL4</accession>
<comment type="cofactor">
    <cofactor evidence="5">
        <name>Mg(2+)</name>
        <dbReference type="ChEBI" id="CHEBI:18420"/>
    </cofactor>
</comment>
<reference evidence="6 7" key="1">
    <citation type="submission" date="2020-04" db="EMBL/GenBank/DDBJ databases">
        <title>Rhodospirillaceae bacterium KN72 isolated from deep sea.</title>
        <authorList>
            <person name="Zhang D.-C."/>
        </authorList>
    </citation>
    <scope>NUCLEOTIDE SEQUENCE [LARGE SCALE GENOMIC DNA]</scope>
    <source>
        <strain evidence="6 7">KN72</strain>
    </source>
</reference>
<dbReference type="PRINTS" id="PR00377">
    <property type="entry name" value="IMPHPHTASES"/>
</dbReference>
<organism evidence="6 7">
    <name type="scientific">Pacificispira spongiicola</name>
    <dbReference type="NCBI Taxonomy" id="2729598"/>
    <lineage>
        <taxon>Bacteria</taxon>
        <taxon>Pseudomonadati</taxon>
        <taxon>Pseudomonadota</taxon>
        <taxon>Alphaproteobacteria</taxon>
        <taxon>Rhodospirillales</taxon>
        <taxon>Rhodospirillaceae</taxon>
        <taxon>Pacificispira</taxon>
    </lineage>
</organism>
<comment type="caution">
    <text evidence="6">The sequence shown here is derived from an EMBL/GenBank/DDBJ whole genome shotgun (WGS) entry which is preliminary data.</text>
</comment>
<dbReference type="Gene3D" id="3.40.190.80">
    <property type="match status" value="1"/>
</dbReference>
<protein>
    <submittedName>
        <fullName evidence="6">Inositol monophosphatase</fullName>
    </submittedName>
</protein>
<keyword evidence="2 5" id="KW-0479">Metal-binding</keyword>
<dbReference type="GO" id="GO:0046854">
    <property type="term" value="P:phosphatidylinositol phosphate biosynthetic process"/>
    <property type="evidence" value="ECO:0007669"/>
    <property type="project" value="InterPro"/>
</dbReference>
<name>A0A7Y0HFL4_9PROT</name>
<keyword evidence="7" id="KW-1185">Reference proteome</keyword>
<gene>
    <name evidence="6" type="ORF">HH303_15895</name>
</gene>
<dbReference type="InterPro" id="IPR000760">
    <property type="entry name" value="Inositol_monophosphatase-like"/>
</dbReference>
<proteinExistence type="inferred from homology"/>
<dbReference type="Gene3D" id="3.30.540.10">
    <property type="entry name" value="Fructose-1,6-Bisphosphatase, subunit A, domain 1"/>
    <property type="match status" value="1"/>
</dbReference>
<comment type="similarity">
    <text evidence="1">Belongs to the inositol monophosphatase superfamily.</text>
</comment>
<dbReference type="GO" id="GO:0006020">
    <property type="term" value="P:inositol metabolic process"/>
    <property type="evidence" value="ECO:0007669"/>
    <property type="project" value="TreeGrafter"/>
</dbReference>
<dbReference type="Proteomes" id="UP000539372">
    <property type="component" value="Unassembled WGS sequence"/>
</dbReference>
<dbReference type="InterPro" id="IPR020583">
    <property type="entry name" value="Inositol_monoP_metal-BS"/>
</dbReference>
<keyword evidence="3" id="KW-0378">Hydrolase</keyword>
<dbReference type="EMBL" id="JABBNT010000005">
    <property type="protein sequence ID" value="NMM45980.1"/>
    <property type="molecule type" value="Genomic_DNA"/>
</dbReference>
<dbReference type="PANTHER" id="PTHR20854">
    <property type="entry name" value="INOSITOL MONOPHOSPHATASE"/>
    <property type="match status" value="1"/>
</dbReference>
<feature type="binding site" evidence="5">
    <location>
        <position position="216"/>
    </location>
    <ligand>
        <name>Mg(2+)</name>
        <dbReference type="ChEBI" id="CHEBI:18420"/>
        <label>1</label>
        <note>catalytic</note>
    </ligand>
</feature>
<dbReference type="PROSITE" id="PS00629">
    <property type="entry name" value="IMP_1"/>
    <property type="match status" value="1"/>
</dbReference>
<evidence type="ECO:0000256" key="1">
    <source>
        <dbReference type="ARBA" id="ARBA00009759"/>
    </source>
</evidence>
<feature type="binding site" evidence="5">
    <location>
        <position position="68"/>
    </location>
    <ligand>
        <name>Mg(2+)</name>
        <dbReference type="ChEBI" id="CHEBI:18420"/>
        <label>1</label>
        <note>catalytic</note>
    </ligand>
</feature>
<dbReference type="PROSITE" id="PS00630">
    <property type="entry name" value="IMP_2"/>
    <property type="match status" value="1"/>
</dbReference>
<evidence type="ECO:0000256" key="3">
    <source>
        <dbReference type="ARBA" id="ARBA00022801"/>
    </source>
</evidence>
<evidence type="ECO:0000256" key="5">
    <source>
        <dbReference type="PIRSR" id="PIRSR600760-2"/>
    </source>
</evidence>
<dbReference type="SUPFAM" id="SSF56655">
    <property type="entry name" value="Carbohydrate phosphatase"/>
    <property type="match status" value="1"/>
</dbReference>
<dbReference type="PANTHER" id="PTHR20854:SF4">
    <property type="entry name" value="INOSITOL-1-MONOPHOSPHATASE-RELATED"/>
    <property type="match status" value="1"/>
</dbReference>
<sequence>MISDPSKVTDLMRRAAVDIVLPRFESLKSHEIIEKAPGDLVTVADLESEHFLTQELPKLLPGSLVVGEEAHAKNPEILRRFEEPNPIWVIDPVDGTKNFTKGSKTFCMIVALVVGNRPMMGWIHDPLKNVTAFAKEGEGAWLEGARLTVPAPPPESDMIGMLDSRFFEEPRPAEVRAQAKARFGKLGSLSCAGQDLLAQAKGERHFSFYRRLWPWDHAAGTLILREAGGVVERFDGGLYRAGDRVHGLLTAPALDTWRDIRDFLKGRH</sequence>
<feature type="binding site" evidence="5">
    <location>
        <position position="94"/>
    </location>
    <ligand>
        <name>Mg(2+)</name>
        <dbReference type="ChEBI" id="CHEBI:18420"/>
        <label>1</label>
        <note>catalytic</note>
    </ligand>
</feature>
<dbReference type="GO" id="GO:0046872">
    <property type="term" value="F:metal ion binding"/>
    <property type="evidence" value="ECO:0007669"/>
    <property type="project" value="UniProtKB-KW"/>
</dbReference>
<dbReference type="RefSeq" id="WP_169626380.1">
    <property type="nucleotide sequence ID" value="NZ_JABBNT010000005.1"/>
</dbReference>
<feature type="binding site" evidence="5">
    <location>
        <position position="91"/>
    </location>
    <ligand>
        <name>Mg(2+)</name>
        <dbReference type="ChEBI" id="CHEBI:18420"/>
        <label>1</label>
        <note>catalytic</note>
    </ligand>
</feature>
<dbReference type="Pfam" id="PF00459">
    <property type="entry name" value="Inositol_P"/>
    <property type="match status" value="1"/>
</dbReference>
<dbReference type="InterPro" id="IPR020550">
    <property type="entry name" value="Inositol_monophosphatase_CS"/>
</dbReference>
<evidence type="ECO:0000313" key="7">
    <source>
        <dbReference type="Proteomes" id="UP000539372"/>
    </source>
</evidence>
<evidence type="ECO:0000256" key="2">
    <source>
        <dbReference type="ARBA" id="ARBA00022723"/>
    </source>
</evidence>
<dbReference type="GO" id="GO:0008934">
    <property type="term" value="F:inositol monophosphate 1-phosphatase activity"/>
    <property type="evidence" value="ECO:0007669"/>
    <property type="project" value="TreeGrafter"/>
</dbReference>
<evidence type="ECO:0000313" key="6">
    <source>
        <dbReference type="EMBL" id="NMM45980.1"/>
    </source>
</evidence>
<dbReference type="AlphaFoldDB" id="A0A7Y0HFL4"/>
<dbReference type="GO" id="GO:0007165">
    <property type="term" value="P:signal transduction"/>
    <property type="evidence" value="ECO:0007669"/>
    <property type="project" value="TreeGrafter"/>
</dbReference>